<evidence type="ECO:0000313" key="3">
    <source>
        <dbReference type="EMBL" id="MDI1230723.1"/>
    </source>
</evidence>
<dbReference type="Gene3D" id="3.40.50.1820">
    <property type="entry name" value="alpha/beta hydrolase"/>
    <property type="match status" value="1"/>
</dbReference>
<evidence type="ECO:0000256" key="1">
    <source>
        <dbReference type="ARBA" id="ARBA00022801"/>
    </source>
</evidence>
<comment type="caution">
    <text evidence="3">The sequence shown here is derived from an EMBL/GenBank/DDBJ whole genome shotgun (WGS) entry which is preliminary data.</text>
</comment>
<dbReference type="PANTHER" id="PTHR46118">
    <property type="entry name" value="PROTEIN ABHD11"/>
    <property type="match status" value="1"/>
</dbReference>
<dbReference type="Proteomes" id="UP001160519">
    <property type="component" value="Unassembled WGS sequence"/>
</dbReference>
<feature type="domain" description="AB hydrolase-1" evidence="2">
    <location>
        <begin position="18"/>
        <end position="242"/>
    </location>
</feature>
<dbReference type="EMBL" id="JAQSDF010000013">
    <property type="protein sequence ID" value="MDI1230723.1"/>
    <property type="molecule type" value="Genomic_DNA"/>
</dbReference>
<keyword evidence="1 3" id="KW-0378">Hydrolase</keyword>
<dbReference type="Pfam" id="PF00561">
    <property type="entry name" value="Abhydrolase_1"/>
    <property type="match status" value="1"/>
</dbReference>
<organism evidence="3 4">
    <name type="scientific">Candidatus Methylobacter titanis</name>
    <dbReference type="NCBI Taxonomy" id="3053457"/>
    <lineage>
        <taxon>Bacteria</taxon>
        <taxon>Pseudomonadati</taxon>
        <taxon>Pseudomonadota</taxon>
        <taxon>Gammaproteobacteria</taxon>
        <taxon>Methylococcales</taxon>
        <taxon>Methylococcaceae</taxon>
        <taxon>Methylobacter</taxon>
    </lineage>
</organism>
<dbReference type="GO" id="GO:0016787">
    <property type="term" value="F:hydrolase activity"/>
    <property type="evidence" value="ECO:0007669"/>
    <property type="project" value="UniProtKB-KW"/>
</dbReference>
<reference evidence="3" key="1">
    <citation type="submission" date="2023-01" db="EMBL/GenBank/DDBJ databases">
        <title>Biogeochemical cycle of methane in antarctic sediments.</title>
        <authorList>
            <person name="Roldan D.M."/>
            <person name="Menes R.J."/>
        </authorList>
    </citation>
    <scope>NUCLEOTIDE SEQUENCE [LARGE SCALE GENOMIC DNA]</scope>
    <source>
        <strain evidence="3">K-2018 MAG008</strain>
    </source>
</reference>
<evidence type="ECO:0000313" key="4">
    <source>
        <dbReference type="Proteomes" id="UP001160519"/>
    </source>
</evidence>
<gene>
    <name evidence="3" type="ORF">PSU93_06205</name>
</gene>
<dbReference type="InterPro" id="IPR029058">
    <property type="entry name" value="AB_hydrolase_fold"/>
</dbReference>
<dbReference type="PANTHER" id="PTHR46118:SF4">
    <property type="entry name" value="PROTEIN ABHD11"/>
    <property type="match status" value="1"/>
</dbReference>
<accession>A0AA43TL58</accession>
<dbReference type="PRINTS" id="PR00111">
    <property type="entry name" value="ABHYDROLASE"/>
</dbReference>
<keyword evidence="4" id="KW-1185">Reference proteome</keyword>
<sequence length="256" mass="28761">METRELAFEEFGNPDNSPLIILHGFFASSRNWRQVAQKLSARFHVYVPDMRNHGASPHHPLMDYPSMTADLLQFMDRWGLETASLLGHSMGGKVAMWFALTSPDRLAKLIVADIAPVSYKHSFDHTVLALKALPLAELSNRKQAESLLASRIPELSYRQFLLQNLILKDGKYCWRLDLDIFQRMAPNIAAFPNADHLAPFTGKALFIAGGDSDFVKPEDINSLFPEAAFGTIADAGHWLHVQQPDVFTAWVKNFLA</sequence>
<proteinExistence type="predicted"/>
<protein>
    <submittedName>
        <fullName evidence="3">Alpha/beta fold hydrolase</fullName>
    </submittedName>
</protein>
<dbReference type="InterPro" id="IPR000073">
    <property type="entry name" value="AB_hydrolase_1"/>
</dbReference>
<name>A0AA43TL58_9GAMM</name>
<dbReference type="SUPFAM" id="SSF53474">
    <property type="entry name" value="alpha/beta-Hydrolases"/>
    <property type="match status" value="1"/>
</dbReference>
<dbReference type="AlphaFoldDB" id="A0AA43TL58"/>
<evidence type="ECO:0000259" key="2">
    <source>
        <dbReference type="Pfam" id="PF00561"/>
    </source>
</evidence>